<accession>A0A0G2I2T2</accession>
<dbReference type="PANTHER" id="PTHR33365">
    <property type="entry name" value="YALI0B05434P"/>
    <property type="match status" value="1"/>
</dbReference>
<dbReference type="PANTHER" id="PTHR33365:SF13">
    <property type="entry name" value="TAT PATHWAY SIGNAL SEQUENCE"/>
    <property type="match status" value="1"/>
</dbReference>
<comment type="similarity">
    <text evidence="1">Belongs to the ustYa family.</text>
</comment>
<dbReference type="OrthoDB" id="3687641at2759"/>
<comment type="caution">
    <text evidence="4">The sequence shown here is derived from an EMBL/GenBank/DDBJ whole genome shotgun (WGS) entry which is preliminary data.</text>
</comment>
<feature type="transmembrane region" description="Helical" evidence="3">
    <location>
        <begin position="42"/>
        <end position="60"/>
    </location>
</feature>
<sequence length="277" mass="31805">MASSSTTDVGSFLDEEESLSLLKGTEDHLIPNRQRHSQSLRYFVYFIVLGISVFCNLILFSEQYRRWDLDEICSTYTTQYSSPVLKDVDISYKPVHFNGSFTKATIYRQRPGPLVDEAWLALGTQYASIIVPENEAEGYGIQQGQVKRMKEQGGGFYANVEALHHLHCLNLLRQASHFNFEYYSKQGEGPFRDPDDALETHIGHCVDIIRQQLMCTADIGVFGQWWVEGVGPFVDFNTVHKCRNFEEIRRWAEKHQISHETDKPQRRPGDVVLPNVP</sequence>
<keyword evidence="3" id="KW-0812">Transmembrane</keyword>
<evidence type="ECO:0000256" key="3">
    <source>
        <dbReference type="SAM" id="Phobius"/>
    </source>
</evidence>
<organism evidence="4 5">
    <name type="scientific">[Emmonsia] crescens</name>
    <dbReference type="NCBI Taxonomy" id="73230"/>
    <lineage>
        <taxon>Eukaryota</taxon>
        <taxon>Fungi</taxon>
        <taxon>Dikarya</taxon>
        <taxon>Ascomycota</taxon>
        <taxon>Pezizomycotina</taxon>
        <taxon>Eurotiomycetes</taxon>
        <taxon>Eurotiomycetidae</taxon>
        <taxon>Onygenales</taxon>
        <taxon>Ajellomycetaceae</taxon>
        <taxon>Emergomyces</taxon>
    </lineage>
</organism>
<gene>
    <name evidence="4" type="ORF">EMCG_09161</name>
</gene>
<dbReference type="Pfam" id="PF11807">
    <property type="entry name" value="UstYa"/>
    <property type="match status" value="1"/>
</dbReference>
<name>A0A0G2I2T2_9EURO</name>
<feature type="region of interest" description="Disordered" evidence="2">
    <location>
        <begin position="256"/>
        <end position="277"/>
    </location>
</feature>
<keyword evidence="3" id="KW-0472">Membrane</keyword>
<feature type="compositionally biased region" description="Basic and acidic residues" evidence="2">
    <location>
        <begin position="256"/>
        <end position="269"/>
    </location>
</feature>
<evidence type="ECO:0008006" key="6">
    <source>
        <dbReference type="Google" id="ProtNLM"/>
    </source>
</evidence>
<evidence type="ECO:0000256" key="2">
    <source>
        <dbReference type="SAM" id="MobiDB-lite"/>
    </source>
</evidence>
<protein>
    <recommendedName>
        <fullName evidence="6">Tat pathway signal sequence</fullName>
    </recommendedName>
</protein>
<dbReference type="InterPro" id="IPR021765">
    <property type="entry name" value="UstYa-like"/>
</dbReference>
<dbReference type="AlphaFoldDB" id="A0A0G2I2T2"/>
<evidence type="ECO:0000313" key="5">
    <source>
        <dbReference type="Proteomes" id="UP000034164"/>
    </source>
</evidence>
<dbReference type="EMBL" id="LCZI01000725">
    <property type="protein sequence ID" value="KKZ64927.1"/>
    <property type="molecule type" value="Genomic_DNA"/>
</dbReference>
<dbReference type="VEuPathDB" id="FungiDB:EMCG_09161"/>
<dbReference type="GO" id="GO:0043386">
    <property type="term" value="P:mycotoxin biosynthetic process"/>
    <property type="evidence" value="ECO:0007669"/>
    <property type="project" value="InterPro"/>
</dbReference>
<proteinExistence type="inferred from homology"/>
<evidence type="ECO:0000313" key="4">
    <source>
        <dbReference type="EMBL" id="KKZ64927.1"/>
    </source>
</evidence>
<reference evidence="5" key="1">
    <citation type="journal article" date="2015" name="PLoS Genet.">
        <title>The dynamic genome and transcriptome of the human fungal pathogen Blastomyces and close relative Emmonsia.</title>
        <authorList>
            <person name="Munoz J.F."/>
            <person name="Gauthier G.M."/>
            <person name="Desjardins C.A."/>
            <person name="Gallo J.E."/>
            <person name="Holder J."/>
            <person name="Sullivan T.D."/>
            <person name="Marty A.J."/>
            <person name="Carmen J.C."/>
            <person name="Chen Z."/>
            <person name="Ding L."/>
            <person name="Gujja S."/>
            <person name="Magrini V."/>
            <person name="Misas E."/>
            <person name="Mitreva M."/>
            <person name="Priest M."/>
            <person name="Saif S."/>
            <person name="Whiston E.A."/>
            <person name="Young S."/>
            <person name="Zeng Q."/>
            <person name="Goldman W.E."/>
            <person name="Mardis E.R."/>
            <person name="Taylor J.W."/>
            <person name="McEwen J.G."/>
            <person name="Clay O.K."/>
            <person name="Klein B.S."/>
            <person name="Cuomo C.A."/>
        </authorList>
    </citation>
    <scope>NUCLEOTIDE SEQUENCE [LARGE SCALE GENOMIC DNA]</scope>
    <source>
        <strain evidence="5">UAMH 3008</strain>
    </source>
</reference>
<keyword evidence="3" id="KW-1133">Transmembrane helix</keyword>
<dbReference type="Proteomes" id="UP000034164">
    <property type="component" value="Unassembled WGS sequence"/>
</dbReference>
<evidence type="ECO:0000256" key="1">
    <source>
        <dbReference type="ARBA" id="ARBA00035112"/>
    </source>
</evidence>